<dbReference type="OrthoDB" id="4750467at2"/>
<sequence>MGRARSVAATAGVLVVAVALVVLAGFAGAGYYNLSTAEAAQLSRTQLRQLAFDAVPKVFGFDYQTVEASMTEAEGLLTPAYRTEFAERAKTDIIPAARERRLVTQVTVTGAGVLDAHRDTGSVLVFMNRTVTDKSKKSQYDGSRLRVDFTRVDGHWLINYIVPV</sequence>
<dbReference type="GO" id="GO:0016020">
    <property type="term" value="C:membrane"/>
    <property type="evidence" value="ECO:0007669"/>
    <property type="project" value="UniProtKB-SubCell"/>
</dbReference>
<dbReference type="PANTHER" id="PTHR37042">
    <property type="entry name" value="OUTER MEMBRANE PROTEIN RV1973"/>
    <property type="match status" value="1"/>
</dbReference>
<evidence type="ECO:0000313" key="4">
    <source>
        <dbReference type="Proteomes" id="UP000192801"/>
    </source>
</evidence>
<accession>A0A1X0D5U5</accession>
<evidence type="ECO:0000256" key="2">
    <source>
        <dbReference type="ARBA" id="ARBA00023136"/>
    </source>
</evidence>
<keyword evidence="4" id="KW-1185">Reference proteome</keyword>
<organism evidence="3 4">
    <name type="scientific">Mycolicibacterium insubricum</name>
    <dbReference type="NCBI Taxonomy" id="444597"/>
    <lineage>
        <taxon>Bacteria</taxon>
        <taxon>Bacillati</taxon>
        <taxon>Actinomycetota</taxon>
        <taxon>Actinomycetes</taxon>
        <taxon>Mycobacteriales</taxon>
        <taxon>Mycobacteriaceae</taxon>
        <taxon>Mycolicibacterium</taxon>
    </lineage>
</organism>
<dbReference type="AlphaFoldDB" id="A0A1X0D5U5"/>
<dbReference type="STRING" id="444597.BST26_15190"/>
<keyword evidence="2" id="KW-0472">Membrane</keyword>
<evidence type="ECO:0000256" key="1">
    <source>
        <dbReference type="ARBA" id="ARBA00004370"/>
    </source>
</evidence>
<dbReference type="RefSeq" id="WP_083032077.1">
    <property type="nucleotide sequence ID" value="NZ_AP022618.1"/>
</dbReference>
<reference evidence="3 4" key="1">
    <citation type="submission" date="2016-12" db="EMBL/GenBank/DDBJ databases">
        <title>The new phylogeny of genus Mycobacterium.</title>
        <authorList>
            <person name="Tortoli E."/>
            <person name="Trovato A."/>
            <person name="Cirillo D.M."/>
        </authorList>
    </citation>
    <scope>NUCLEOTIDE SEQUENCE [LARGE SCALE GENOMIC DNA]</scope>
    <source>
        <strain evidence="3 4">DSM 45130</strain>
    </source>
</reference>
<name>A0A1X0D5U5_9MYCO</name>
<dbReference type="PANTHER" id="PTHR37042:SF4">
    <property type="entry name" value="OUTER MEMBRANE PROTEIN RV1973"/>
    <property type="match status" value="1"/>
</dbReference>
<gene>
    <name evidence="3" type="ORF">BST26_15190</name>
</gene>
<protein>
    <submittedName>
        <fullName evidence="3">Mammalian cell entry protein</fullName>
    </submittedName>
</protein>
<evidence type="ECO:0000313" key="3">
    <source>
        <dbReference type="EMBL" id="ORA67743.1"/>
    </source>
</evidence>
<comment type="caution">
    <text evidence="3">The sequence shown here is derived from an EMBL/GenBank/DDBJ whole genome shotgun (WGS) entry which is preliminary data.</text>
</comment>
<dbReference type="Proteomes" id="UP000192801">
    <property type="component" value="Unassembled WGS sequence"/>
</dbReference>
<dbReference type="EMBL" id="MVHS01000040">
    <property type="protein sequence ID" value="ORA67743.1"/>
    <property type="molecule type" value="Genomic_DNA"/>
</dbReference>
<proteinExistence type="predicted"/>
<comment type="subcellular location">
    <subcellularLocation>
        <location evidence="1">Membrane</location>
    </subcellularLocation>
</comment>